<evidence type="ECO:0000313" key="2">
    <source>
        <dbReference type="Proteomes" id="UP000675881"/>
    </source>
</evidence>
<sequence length="111" mass="12951">MFEREHQRHLVGDLLDGQICPYEIKRIFGICDWSIRRIRAYSESVYGVPVFLAPLFIPKKLKSMSMVLKIMSAMVFVNVGYLNKDGDIFPWMCSYLNVLLIITEFETTCSY</sequence>
<organism evidence="1 2">
    <name type="scientific">Lepeophtheirus salmonis</name>
    <name type="common">Salmon louse</name>
    <name type="synonym">Caligus salmonis</name>
    <dbReference type="NCBI Taxonomy" id="72036"/>
    <lineage>
        <taxon>Eukaryota</taxon>
        <taxon>Metazoa</taxon>
        <taxon>Ecdysozoa</taxon>
        <taxon>Arthropoda</taxon>
        <taxon>Crustacea</taxon>
        <taxon>Multicrustacea</taxon>
        <taxon>Hexanauplia</taxon>
        <taxon>Copepoda</taxon>
        <taxon>Siphonostomatoida</taxon>
        <taxon>Caligidae</taxon>
        <taxon>Lepeophtheirus</taxon>
    </lineage>
</organism>
<dbReference type="Proteomes" id="UP000675881">
    <property type="component" value="Chromosome 13"/>
</dbReference>
<evidence type="ECO:0000313" key="1">
    <source>
        <dbReference type="EMBL" id="CAF2833302.1"/>
    </source>
</evidence>
<protein>
    <submittedName>
        <fullName evidence="1">(salmon louse) hypothetical protein</fullName>
    </submittedName>
</protein>
<dbReference type="AlphaFoldDB" id="A0A7R8H309"/>
<gene>
    <name evidence="1" type="ORF">LSAA_4398</name>
</gene>
<reference evidence="1" key="1">
    <citation type="submission" date="2021-02" db="EMBL/GenBank/DDBJ databases">
        <authorList>
            <person name="Bekaert M."/>
        </authorList>
    </citation>
    <scope>NUCLEOTIDE SEQUENCE</scope>
    <source>
        <strain evidence="1">IoA-00</strain>
    </source>
</reference>
<proteinExistence type="predicted"/>
<name>A0A7R8H309_LEPSM</name>
<dbReference type="EMBL" id="HG994592">
    <property type="protein sequence ID" value="CAF2833302.1"/>
    <property type="molecule type" value="Genomic_DNA"/>
</dbReference>
<keyword evidence="2" id="KW-1185">Reference proteome</keyword>
<accession>A0A7R8H309</accession>